<proteinExistence type="predicted"/>
<dbReference type="KEGG" id="spir:CWM47_16125"/>
<dbReference type="EMBL" id="CP025096">
    <property type="protein sequence ID" value="AUD03229.1"/>
    <property type="molecule type" value="Genomic_DNA"/>
</dbReference>
<name>A0A2K8Z049_9BACT</name>
<sequence length="65" mass="7431">MISRTHEMFIAVIKSIQVTKSFLLMLRQIHFPKSLLTLHIVHKPKNAELIKGPAFLHPFLNLNAG</sequence>
<accession>A0A2K8Z049</accession>
<keyword evidence="2" id="KW-1185">Reference proteome</keyword>
<reference evidence="1 2" key="1">
    <citation type="submission" date="2017-11" db="EMBL/GenBank/DDBJ databases">
        <title>Taxonomic description and genome sequences of Spirosoma HA7 sp. nov., isolated from pollen microhabitat of Corylus avellana.</title>
        <authorList>
            <person name="Ambika Manirajan B."/>
            <person name="Suarez C."/>
            <person name="Ratering S."/>
            <person name="Geissler-Plaum R."/>
            <person name="Cardinale M."/>
            <person name="Sylvia S."/>
        </authorList>
    </citation>
    <scope>NUCLEOTIDE SEQUENCE [LARGE SCALE GENOMIC DNA]</scope>
    <source>
        <strain evidence="1 2">HA7</strain>
    </source>
</reference>
<protein>
    <submittedName>
        <fullName evidence="1">Uncharacterized protein</fullName>
    </submittedName>
</protein>
<gene>
    <name evidence="1" type="ORF">CWM47_16125</name>
</gene>
<evidence type="ECO:0000313" key="1">
    <source>
        <dbReference type="EMBL" id="AUD03229.1"/>
    </source>
</evidence>
<dbReference type="AlphaFoldDB" id="A0A2K8Z049"/>
<evidence type="ECO:0000313" key="2">
    <source>
        <dbReference type="Proteomes" id="UP000232883"/>
    </source>
</evidence>
<dbReference type="Proteomes" id="UP000232883">
    <property type="component" value="Chromosome"/>
</dbReference>
<organism evidence="1 2">
    <name type="scientific">Spirosoma pollinicola</name>
    <dbReference type="NCBI Taxonomy" id="2057025"/>
    <lineage>
        <taxon>Bacteria</taxon>
        <taxon>Pseudomonadati</taxon>
        <taxon>Bacteroidota</taxon>
        <taxon>Cytophagia</taxon>
        <taxon>Cytophagales</taxon>
        <taxon>Cytophagaceae</taxon>
        <taxon>Spirosoma</taxon>
    </lineage>
</organism>